<reference evidence="12 13" key="1">
    <citation type="journal article" date="2007" name="Nature">
        <title>Evolution of genes and genomes on the Drosophila phylogeny.</title>
        <authorList>
            <consortium name="Drosophila 12 Genomes Consortium"/>
            <person name="Clark A.G."/>
            <person name="Eisen M.B."/>
            <person name="Smith D.R."/>
            <person name="Bergman C.M."/>
            <person name="Oliver B."/>
            <person name="Markow T.A."/>
            <person name="Kaufman T.C."/>
            <person name="Kellis M."/>
            <person name="Gelbart W."/>
            <person name="Iyer V.N."/>
            <person name="Pollard D.A."/>
            <person name="Sackton T.B."/>
            <person name="Larracuente A.M."/>
            <person name="Singh N.D."/>
            <person name="Abad J.P."/>
            <person name="Abt D.N."/>
            <person name="Adryan B."/>
            <person name="Aguade M."/>
            <person name="Akashi H."/>
            <person name="Anderson W.W."/>
            <person name="Aquadro C.F."/>
            <person name="Ardell D.H."/>
            <person name="Arguello R."/>
            <person name="Artieri C.G."/>
            <person name="Barbash D.A."/>
            <person name="Barker D."/>
            <person name="Barsanti P."/>
            <person name="Batterham P."/>
            <person name="Batzoglou S."/>
            <person name="Begun D."/>
            <person name="Bhutkar A."/>
            <person name="Blanco E."/>
            <person name="Bosak S.A."/>
            <person name="Bradley R.K."/>
            <person name="Brand A.D."/>
            <person name="Brent M.R."/>
            <person name="Brooks A.N."/>
            <person name="Brown R.H."/>
            <person name="Butlin R.K."/>
            <person name="Caggese C."/>
            <person name="Calvi B.R."/>
            <person name="Bernardo de Carvalho A."/>
            <person name="Caspi A."/>
            <person name="Castrezana S."/>
            <person name="Celniker S.E."/>
            <person name="Chang J.L."/>
            <person name="Chapple C."/>
            <person name="Chatterji S."/>
            <person name="Chinwalla A."/>
            <person name="Civetta A."/>
            <person name="Clifton S.W."/>
            <person name="Comeron J.M."/>
            <person name="Costello J.C."/>
            <person name="Coyne J.A."/>
            <person name="Daub J."/>
            <person name="David R.G."/>
            <person name="Delcher A.L."/>
            <person name="Delehaunty K."/>
            <person name="Do C.B."/>
            <person name="Ebling H."/>
            <person name="Edwards K."/>
            <person name="Eickbush T."/>
            <person name="Evans J.D."/>
            <person name="Filipski A."/>
            <person name="Findeiss S."/>
            <person name="Freyhult E."/>
            <person name="Fulton L."/>
            <person name="Fulton R."/>
            <person name="Garcia A.C."/>
            <person name="Gardiner A."/>
            <person name="Garfield D.A."/>
            <person name="Garvin B.E."/>
            <person name="Gibson G."/>
            <person name="Gilbert D."/>
            <person name="Gnerre S."/>
            <person name="Godfrey J."/>
            <person name="Good R."/>
            <person name="Gotea V."/>
            <person name="Gravely B."/>
            <person name="Greenberg A.J."/>
            <person name="Griffiths-Jones S."/>
            <person name="Gross S."/>
            <person name="Guigo R."/>
            <person name="Gustafson E.A."/>
            <person name="Haerty W."/>
            <person name="Hahn M.W."/>
            <person name="Halligan D.L."/>
            <person name="Halpern A.L."/>
            <person name="Halter G.M."/>
            <person name="Han M.V."/>
            <person name="Heger A."/>
            <person name="Hillier L."/>
            <person name="Hinrichs A.S."/>
            <person name="Holmes I."/>
            <person name="Hoskins R.A."/>
            <person name="Hubisz M.J."/>
            <person name="Hultmark D."/>
            <person name="Huntley M.A."/>
            <person name="Jaffe D.B."/>
            <person name="Jagadeeshan S."/>
            <person name="Jeck W.R."/>
            <person name="Johnson J."/>
            <person name="Jones C.D."/>
            <person name="Jordan W.C."/>
            <person name="Karpen G.H."/>
            <person name="Kataoka E."/>
            <person name="Keightley P.D."/>
            <person name="Kheradpour P."/>
            <person name="Kirkness E.F."/>
            <person name="Koerich L.B."/>
            <person name="Kristiansen K."/>
            <person name="Kudrna D."/>
            <person name="Kulathinal R.J."/>
            <person name="Kumar S."/>
            <person name="Kwok R."/>
            <person name="Lander E."/>
            <person name="Langley C.H."/>
            <person name="Lapoint R."/>
            <person name="Lazzaro B.P."/>
            <person name="Lee S.J."/>
            <person name="Levesque L."/>
            <person name="Li R."/>
            <person name="Lin C.F."/>
            <person name="Lin M.F."/>
            <person name="Lindblad-Toh K."/>
            <person name="Llopart A."/>
            <person name="Long M."/>
            <person name="Low L."/>
            <person name="Lozovsky E."/>
            <person name="Lu J."/>
            <person name="Luo M."/>
            <person name="Machado C.A."/>
            <person name="Makalowski W."/>
            <person name="Marzo M."/>
            <person name="Matsuda M."/>
            <person name="Matzkin L."/>
            <person name="McAllister B."/>
            <person name="McBride C.S."/>
            <person name="McKernan B."/>
            <person name="McKernan K."/>
            <person name="Mendez-Lago M."/>
            <person name="Minx P."/>
            <person name="Mollenhauer M.U."/>
            <person name="Montooth K."/>
            <person name="Mount S.M."/>
            <person name="Mu X."/>
            <person name="Myers E."/>
            <person name="Negre B."/>
            <person name="Newfeld S."/>
            <person name="Nielsen R."/>
            <person name="Noor M.A."/>
            <person name="O'Grady P."/>
            <person name="Pachter L."/>
            <person name="Papaceit M."/>
            <person name="Parisi M.J."/>
            <person name="Parisi M."/>
            <person name="Parts L."/>
            <person name="Pedersen J.S."/>
            <person name="Pesole G."/>
            <person name="Phillippy A.M."/>
            <person name="Ponting C.P."/>
            <person name="Pop M."/>
            <person name="Porcelli D."/>
            <person name="Powell J.R."/>
            <person name="Prohaska S."/>
            <person name="Pruitt K."/>
            <person name="Puig M."/>
            <person name="Quesneville H."/>
            <person name="Ram K.R."/>
            <person name="Rand D."/>
            <person name="Rasmussen M.D."/>
            <person name="Reed L.K."/>
            <person name="Reenan R."/>
            <person name="Reily A."/>
            <person name="Remington K.A."/>
            <person name="Rieger T.T."/>
            <person name="Ritchie M.G."/>
            <person name="Robin C."/>
            <person name="Rogers Y.H."/>
            <person name="Rohde C."/>
            <person name="Rozas J."/>
            <person name="Rubenfield M.J."/>
            <person name="Ruiz A."/>
            <person name="Russo S."/>
            <person name="Salzberg S.L."/>
            <person name="Sanchez-Gracia A."/>
            <person name="Saranga D.J."/>
            <person name="Sato H."/>
            <person name="Schaeffer S.W."/>
            <person name="Schatz M.C."/>
            <person name="Schlenke T."/>
            <person name="Schwartz R."/>
            <person name="Segarra C."/>
            <person name="Singh R.S."/>
            <person name="Sirot L."/>
            <person name="Sirota M."/>
            <person name="Sisneros N.B."/>
            <person name="Smith C.D."/>
            <person name="Smith T.F."/>
            <person name="Spieth J."/>
            <person name="Stage D.E."/>
            <person name="Stark A."/>
            <person name="Stephan W."/>
            <person name="Strausberg R.L."/>
            <person name="Strempel S."/>
            <person name="Sturgill D."/>
            <person name="Sutton G."/>
            <person name="Sutton G.G."/>
            <person name="Tao W."/>
            <person name="Teichmann S."/>
            <person name="Tobari Y.N."/>
            <person name="Tomimura Y."/>
            <person name="Tsolas J.M."/>
            <person name="Valente V.L."/>
            <person name="Venter E."/>
            <person name="Venter J.C."/>
            <person name="Vicario S."/>
            <person name="Vieira F.G."/>
            <person name="Vilella A.J."/>
            <person name="Villasante A."/>
            <person name="Walenz B."/>
            <person name="Wang J."/>
            <person name="Wasserman M."/>
            <person name="Watts T."/>
            <person name="Wilson D."/>
            <person name="Wilson R.K."/>
            <person name="Wing R.A."/>
            <person name="Wolfner M.F."/>
            <person name="Wong A."/>
            <person name="Wong G.K."/>
            <person name="Wu C.I."/>
            <person name="Wu G."/>
            <person name="Yamamoto D."/>
            <person name="Yang H.P."/>
            <person name="Yang S.P."/>
            <person name="Yorke J.A."/>
            <person name="Yoshida K."/>
            <person name="Zdobnov E."/>
            <person name="Zhang P."/>
            <person name="Zhang Y."/>
            <person name="Zimin A.V."/>
            <person name="Baldwin J."/>
            <person name="Abdouelleil A."/>
            <person name="Abdulkadir J."/>
            <person name="Abebe A."/>
            <person name="Abera B."/>
            <person name="Abreu J."/>
            <person name="Acer S.C."/>
            <person name="Aftuck L."/>
            <person name="Alexander A."/>
            <person name="An P."/>
            <person name="Anderson E."/>
            <person name="Anderson S."/>
            <person name="Arachi H."/>
            <person name="Azer M."/>
            <person name="Bachantsang P."/>
            <person name="Barry A."/>
            <person name="Bayul T."/>
            <person name="Berlin A."/>
            <person name="Bessette D."/>
            <person name="Bloom T."/>
            <person name="Blye J."/>
            <person name="Boguslavskiy L."/>
            <person name="Bonnet C."/>
            <person name="Boukhgalter B."/>
            <person name="Bourzgui I."/>
            <person name="Brown A."/>
            <person name="Cahill P."/>
            <person name="Channer S."/>
            <person name="Cheshatsang Y."/>
            <person name="Chuda L."/>
            <person name="Citroen M."/>
            <person name="Collymore A."/>
            <person name="Cooke P."/>
            <person name="Costello M."/>
            <person name="D'Aco K."/>
            <person name="Daza R."/>
            <person name="De Haan G."/>
            <person name="DeGray S."/>
            <person name="DeMaso C."/>
            <person name="Dhargay N."/>
            <person name="Dooley K."/>
            <person name="Dooley E."/>
            <person name="Doricent M."/>
            <person name="Dorje P."/>
            <person name="Dorjee K."/>
            <person name="Dupes A."/>
            <person name="Elong R."/>
            <person name="Falk J."/>
            <person name="Farina A."/>
            <person name="Faro S."/>
            <person name="Ferguson D."/>
            <person name="Fisher S."/>
            <person name="Foley C.D."/>
            <person name="Franke A."/>
            <person name="Friedrich D."/>
            <person name="Gadbois L."/>
            <person name="Gearin G."/>
            <person name="Gearin C.R."/>
            <person name="Giannoukos G."/>
            <person name="Goode T."/>
            <person name="Graham J."/>
            <person name="Grandbois E."/>
            <person name="Grewal S."/>
            <person name="Gyaltsen K."/>
            <person name="Hafez N."/>
            <person name="Hagos B."/>
            <person name="Hall J."/>
            <person name="Henson C."/>
            <person name="Hollinger A."/>
            <person name="Honan T."/>
            <person name="Huard M.D."/>
            <person name="Hughes L."/>
            <person name="Hurhula B."/>
            <person name="Husby M.E."/>
            <person name="Kamat A."/>
            <person name="Kanga B."/>
            <person name="Kashin S."/>
            <person name="Khazanovich D."/>
            <person name="Kisner P."/>
            <person name="Lance K."/>
            <person name="Lara M."/>
            <person name="Lee W."/>
            <person name="Lennon N."/>
            <person name="Letendre F."/>
            <person name="LeVine R."/>
            <person name="Lipovsky A."/>
            <person name="Liu X."/>
            <person name="Liu J."/>
            <person name="Liu S."/>
            <person name="Lokyitsang T."/>
            <person name="Lokyitsang Y."/>
            <person name="Lubonja R."/>
            <person name="Lui A."/>
            <person name="MacDonald P."/>
            <person name="Magnisalis V."/>
            <person name="Maru K."/>
            <person name="Matthews C."/>
            <person name="McCusker W."/>
            <person name="McDonough S."/>
            <person name="Mehta T."/>
            <person name="Meldrim J."/>
            <person name="Meneus L."/>
            <person name="Mihai O."/>
            <person name="Mihalev A."/>
            <person name="Mihova T."/>
            <person name="Mittelman R."/>
            <person name="Mlenga V."/>
            <person name="Montmayeur A."/>
            <person name="Mulrain L."/>
            <person name="Navidi A."/>
            <person name="Naylor J."/>
            <person name="Negash T."/>
            <person name="Nguyen T."/>
            <person name="Nguyen N."/>
            <person name="Nicol R."/>
            <person name="Norbu C."/>
            <person name="Norbu N."/>
            <person name="Novod N."/>
            <person name="O'Neill B."/>
            <person name="Osman S."/>
            <person name="Markiewicz E."/>
            <person name="Oyono O.L."/>
            <person name="Patti C."/>
            <person name="Phunkhang P."/>
            <person name="Pierre F."/>
            <person name="Priest M."/>
            <person name="Raghuraman S."/>
            <person name="Rege F."/>
            <person name="Reyes R."/>
            <person name="Rise C."/>
            <person name="Rogov P."/>
            <person name="Ross K."/>
            <person name="Ryan E."/>
            <person name="Settipalli S."/>
            <person name="Shea T."/>
            <person name="Sherpa N."/>
            <person name="Shi L."/>
            <person name="Shih D."/>
            <person name="Sparrow T."/>
            <person name="Spaulding J."/>
            <person name="Stalker J."/>
            <person name="Stange-Thomann N."/>
            <person name="Stavropoulos S."/>
            <person name="Stone C."/>
            <person name="Strader C."/>
            <person name="Tesfaye S."/>
            <person name="Thomson T."/>
            <person name="Thoulutsang Y."/>
            <person name="Thoulutsang D."/>
            <person name="Topham K."/>
            <person name="Topping I."/>
            <person name="Tsamla T."/>
            <person name="Vassiliev H."/>
            <person name="Vo A."/>
            <person name="Wangchuk T."/>
            <person name="Wangdi T."/>
            <person name="Weiand M."/>
            <person name="Wilkinson J."/>
            <person name="Wilson A."/>
            <person name="Yadav S."/>
            <person name="Young G."/>
            <person name="Yu Q."/>
            <person name="Zembek L."/>
            <person name="Zhong D."/>
            <person name="Zimmer A."/>
            <person name="Zwirko Z."/>
            <person name="Jaffe D.B."/>
            <person name="Alvarez P."/>
            <person name="Brockman W."/>
            <person name="Butler J."/>
            <person name="Chin C."/>
            <person name="Gnerre S."/>
            <person name="Grabherr M."/>
            <person name="Kleber M."/>
            <person name="Mauceli E."/>
            <person name="MacCallum I."/>
        </authorList>
    </citation>
    <scope>NUCLEOTIDE SEQUENCE [LARGE SCALE GENOMIC DNA]</scope>
    <source>
        <strain evidence="13">Tucson 15287-2541.00</strain>
    </source>
</reference>
<dbReference type="PANTHER" id="PTHR24016">
    <property type="entry name" value="CONSERVED OLIGOMERIC GOLGI COMPLEX SUBUNIT 4"/>
    <property type="match status" value="1"/>
</dbReference>
<comment type="function">
    <text evidence="1">Required for normal Golgi function.</text>
</comment>
<feature type="domain" description="COG4 transport protein middle alpha-helical bundle" evidence="11">
    <location>
        <begin position="169"/>
        <end position="501"/>
    </location>
</feature>
<dbReference type="SMR" id="B4JQ08"/>
<evidence type="ECO:0000259" key="11">
    <source>
        <dbReference type="SMART" id="SM00762"/>
    </source>
</evidence>
<dbReference type="Gene3D" id="1.10.287.1060">
    <property type="entry name" value="ESAT-6-like"/>
    <property type="match status" value="1"/>
</dbReference>
<protein>
    <recommendedName>
        <fullName evidence="5">Conserved oligomeric Golgi complex subunit 4</fullName>
    </recommendedName>
    <alternativeName>
        <fullName evidence="10">Component of oligomeric Golgi complex 4</fullName>
    </alternativeName>
</protein>
<dbReference type="Proteomes" id="UP000001070">
    <property type="component" value="Unassembled WGS sequence"/>
</dbReference>
<comment type="similarity">
    <text evidence="3">Belongs to the COG4 family.</text>
</comment>
<dbReference type="KEGG" id="dgr:6567081"/>
<organism evidence="13">
    <name type="scientific">Drosophila grimshawi</name>
    <name type="common">Hawaiian fruit fly</name>
    <name type="synonym">Idiomyia grimshawi</name>
    <dbReference type="NCBI Taxonomy" id="7222"/>
    <lineage>
        <taxon>Eukaryota</taxon>
        <taxon>Metazoa</taxon>
        <taxon>Ecdysozoa</taxon>
        <taxon>Arthropoda</taxon>
        <taxon>Hexapoda</taxon>
        <taxon>Insecta</taxon>
        <taxon>Pterygota</taxon>
        <taxon>Neoptera</taxon>
        <taxon>Endopterygota</taxon>
        <taxon>Diptera</taxon>
        <taxon>Brachycera</taxon>
        <taxon>Muscomorpha</taxon>
        <taxon>Ephydroidea</taxon>
        <taxon>Drosophilidae</taxon>
        <taxon>Drosophila</taxon>
        <taxon>Hawaiian Drosophila</taxon>
    </lineage>
</organism>
<dbReference type="PhylomeDB" id="B4JQ08"/>
<dbReference type="Pfam" id="PF20662">
    <property type="entry name" value="COG4_C"/>
    <property type="match status" value="1"/>
</dbReference>
<dbReference type="STRING" id="7222.B4JQ08"/>
<sequence length="780" mass="88423">MNTLHLSELISSWDISTTEKVDEGLKRIAAKEAEVNARLEAVLSKQCQVEAKLSGIGRAMATLLTVENDSNKLNLQIVNTAQLAESVSAKVRRLDLARCRASECQQRVHDLIDLQLCSQGVVKAINEEDYEKGAGHIARFLAMDQQLLQRTADDVQGSITSVSDAVRTLEDATEKMRELISKRFDEAVQHDDLASVERFFKIFPLVGCHRIGIEKFCGYICQKLSAKAQKELRNTQDIAKAERRMHLAFADRLTAILENFARVVEVNQPIIEAFYGQECTSLLDMVTILQRECDLEVKNLLLEFNKHRQIQYRIKQVNDSAQRSGGAGGANNSIQSTLGHYRKPSGGSIDKLNPKDIDAIIAEITVMHSRIELYFRFMRRRLQTNAETYLQDKDAQKNIQSDYERVVKQCDLSRQMQEILSTYLLFERYFMEESVMKAIGLDTYEAGQQCSSMVDDVFFILRKSIRRSLTTQSINGTCAVINNVASCLDGDFVTALKAPLKSGYPSGYIDLAQAYNAIQTSLQQGKLHSSDADRVRTNFIVQLNNADMSTEYIETLWQTMEQEIAGTFPSISPVERHLLDGCLTELKTVLDALKATVDFGIQQLRSSAIRPRLNPWVDEFLNYSHHLTEEELSTYEAGETFVQYFIVQLDGLLNSFKNALSPRNYDALVSILATEVTNRLERAIKKSTFNRLGGLVLDQEVRALGTYLTGATSWSVRDKMTRLSQIATLLNLDKVSELSEYWNPENNTEMPSWRLTPNEVRTIFTLRIDFRMEDIKRLQL</sequence>
<keyword evidence="7" id="KW-0653">Protein transport</keyword>
<evidence type="ECO:0000256" key="10">
    <source>
        <dbReference type="ARBA" id="ARBA00031340"/>
    </source>
</evidence>
<dbReference type="GO" id="GO:0000139">
    <property type="term" value="C:Golgi membrane"/>
    <property type="evidence" value="ECO:0007669"/>
    <property type="project" value="UniProtKB-SubCell"/>
</dbReference>
<keyword evidence="9" id="KW-0472">Membrane</keyword>
<proteinExistence type="inferred from homology"/>
<evidence type="ECO:0000256" key="5">
    <source>
        <dbReference type="ARBA" id="ARBA00020975"/>
    </source>
</evidence>
<dbReference type="FunFam" id="1.20.58.1970:FF:000002">
    <property type="entry name" value="Oligomeric Golgi complex subunit"/>
    <property type="match status" value="1"/>
</dbReference>
<dbReference type="HOGENOM" id="CLU_014853_2_0_1"/>
<dbReference type="PANTHER" id="PTHR24016:SF0">
    <property type="entry name" value="CONSERVED OLIGOMERIC GOLGI COMPLEX SUBUNIT 4"/>
    <property type="match status" value="1"/>
</dbReference>
<keyword evidence="8" id="KW-0333">Golgi apparatus</keyword>
<evidence type="ECO:0000256" key="2">
    <source>
        <dbReference type="ARBA" id="ARBA00004255"/>
    </source>
</evidence>
<dbReference type="InterPro" id="IPR048682">
    <property type="entry name" value="COG4"/>
</dbReference>
<evidence type="ECO:0000256" key="4">
    <source>
        <dbReference type="ARBA" id="ARBA00011166"/>
    </source>
</evidence>
<dbReference type="Pfam" id="PF20663">
    <property type="entry name" value="COG4_N"/>
    <property type="match status" value="1"/>
</dbReference>
<evidence type="ECO:0000313" key="13">
    <source>
        <dbReference type="Proteomes" id="UP000001070"/>
    </source>
</evidence>
<evidence type="ECO:0000256" key="6">
    <source>
        <dbReference type="ARBA" id="ARBA00022448"/>
    </source>
</evidence>
<dbReference type="GO" id="GO:0006890">
    <property type="term" value="P:retrograde vesicle-mediated transport, Golgi to endoplasmic reticulum"/>
    <property type="evidence" value="ECO:0007669"/>
    <property type="project" value="TreeGrafter"/>
</dbReference>
<evidence type="ECO:0000256" key="9">
    <source>
        <dbReference type="ARBA" id="ARBA00023136"/>
    </source>
</evidence>
<dbReference type="EMBL" id="CH916372">
    <property type="protein sequence ID" value="EDV98988.1"/>
    <property type="molecule type" value="Genomic_DNA"/>
</dbReference>
<name>B4JQ08_DROGR</name>
<dbReference type="Gene3D" id="1.20.58.1970">
    <property type="match status" value="1"/>
</dbReference>
<dbReference type="InParanoid" id="B4JQ08"/>
<dbReference type="OrthoDB" id="47059at2759"/>
<comment type="subunit">
    <text evidence="4">Component of the conserved oligomeric Golgi complex which is composed of eight different subunits and is required for normal Golgi morphology and localization.</text>
</comment>
<dbReference type="InterPro" id="IPR013167">
    <property type="entry name" value="COG4_M"/>
</dbReference>
<dbReference type="InterPro" id="IPR048680">
    <property type="entry name" value="COG4_N"/>
</dbReference>
<comment type="subcellular location">
    <subcellularLocation>
        <location evidence="2">Golgi apparatus membrane</location>
        <topology evidence="2">Peripheral membrane protein</topology>
        <orientation evidence="2">Cytoplasmic side</orientation>
    </subcellularLocation>
</comment>
<evidence type="ECO:0000256" key="8">
    <source>
        <dbReference type="ARBA" id="ARBA00023034"/>
    </source>
</evidence>
<dbReference type="GO" id="GO:0007030">
    <property type="term" value="P:Golgi organization"/>
    <property type="evidence" value="ECO:0007669"/>
    <property type="project" value="TreeGrafter"/>
</dbReference>
<dbReference type="SMART" id="SM00762">
    <property type="entry name" value="Cog4"/>
    <property type="match status" value="1"/>
</dbReference>
<keyword evidence="13" id="KW-1185">Reference proteome</keyword>
<dbReference type="GO" id="GO:0015031">
    <property type="term" value="P:protein transport"/>
    <property type="evidence" value="ECO:0007669"/>
    <property type="project" value="UniProtKB-KW"/>
</dbReference>
<keyword evidence="6" id="KW-0813">Transport</keyword>
<evidence type="ECO:0000256" key="3">
    <source>
        <dbReference type="ARBA" id="ARBA00009215"/>
    </source>
</evidence>
<dbReference type="eggNOG" id="KOG0412">
    <property type="taxonomic scope" value="Eukaryota"/>
</dbReference>
<dbReference type="FunFam" id="1.10.287.1060:FF:000014">
    <property type="entry name" value="conserved oligomeric Golgi complex subunit 4"/>
    <property type="match status" value="1"/>
</dbReference>
<evidence type="ECO:0000256" key="1">
    <source>
        <dbReference type="ARBA" id="ARBA00003627"/>
    </source>
</evidence>
<dbReference type="GO" id="GO:0017119">
    <property type="term" value="C:Golgi transport complex"/>
    <property type="evidence" value="ECO:0007669"/>
    <property type="project" value="TreeGrafter"/>
</dbReference>
<dbReference type="FunCoup" id="B4JQ08">
    <property type="interactions" value="1959"/>
</dbReference>
<dbReference type="AlphaFoldDB" id="B4JQ08"/>
<gene>
    <name evidence="12" type="primary">Dgri\GH13296</name>
    <name evidence="12" type="ORF">Dgri_GH13296</name>
</gene>
<dbReference type="InterPro" id="IPR048684">
    <property type="entry name" value="COG4_C"/>
</dbReference>
<accession>B4JQ08</accession>
<dbReference type="OMA" id="RASECQQ"/>
<dbReference type="Pfam" id="PF08318">
    <property type="entry name" value="COG4_m"/>
    <property type="match status" value="1"/>
</dbReference>
<evidence type="ECO:0000313" key="12">
    <source>
        <dbReference type="EMBL" id="EDV98988.1"/>
    </source>
</evidence>
<evidence type="ECO:0000256" key="7">
    <source>
        <dbReference type="ARBA" id="ARBA00022927"/>
    </source>
</evidence>